<dbReference type="CDD" id="cd07581">
    <property type="entry name" value="nitrilase_3"/>
    <property type="match status" value="1"/>
</dbReference>
<comment type="caution">
    <text evidence="3">The sequence shown here is derived from an EMBL/GenBank/DDBJ whole genome shotgun (WGS) entry which is preliminary data.</text>
</comment>
<evidence type="ECO:0000259" key="2">
    <source>
        <dbReference type="PROSITE" id="PS50263"/>
    </source>
</evidence>
<keyword evidence="3" id="KW-0378">Hydrolase</keyword>
<dbReference type="Pfam" id="PF00795">
    <property type="entry name" value="CN_hydrolase"/>
    <property type="match status" value="1"/>
</dbReference>
<feature type="domain" description="CN hydrolase" evidence="2">
    <location>
        <begin position="17"/>
        <end position="257"/>
    </location>
</feature>
<organism evidence="3 4">
    <name type="scientific">Leifsonia soli</name>
    <dbReference type="NCBI Taxonomy" id="582665"/>
    <lineage>
        <taxon>Bacteria</taxon>
        <taxon>Bacillati</taxon>
        <taxon>Actinomycetota</taxon>
        <taxon>Actinomycetes</taxon>
        <taxon>Micrococcales</taxon>
        <taxon>Microbacteriaceae</taxon>
        <taxon>Leifsonia</taxon>
    </lineage>
</organism>
<dbReference type="PROSITE" id="PS50263">
    <property type="entry name" value="CN_HYDROLASE"/>
    <property type="match status" value="1"/>
</dbReference>
<dbReference type="PANTHER" id="PTHR23088:SF27">
    <property type="entry name" value="DEAMINATED GLUTATHIONE AMIDASE"/>
    <property type="match status" value="1"/>
</dbReference>
<comment type="similarity">
    <text evidence="1">Belongs to the carbon-nitrogen hydrolase superfamily. NIT1/NIT2 family.</text>
</comment>
<proteinExistence type="inferred from homology"/>
<dbReference type="Proteomes" id="UP000589620">
    <property type="component" value="Unassembled WGS sequence"/>
</dbReference>
<evidence type="ECO:0000313" key="4">
    <source>
        <dbReference type="Proteomes" id="UP000589620"/>
    </source>
</evidence>
<dbReference type="PROSITE" id="PS01227">
    <property type="entry name" value="UPF0012"/>
    <property type="match status" value="1"/>
</dbReference>
<dbReference type="SUPFAM" id="SSF56317">
    <property type="entry name" value="Carbon-nitrogen hydrolase"/>
    <property type="match status" value="1"/>
</dbReference>
<keyword evidence="4" id="KW-1185">Reference proteome</keyword>
<accession>A0A852SVZ1</accession>
<name>A0A852SVZ1_9MICO</name>
<dbReference type="Gene3D" id="3.60.110.10">
    <property type="entry name" value="Carbon-nitrogen hydrolase"/>
    <property type="match status" value="1"/>
</dbReference>
<dbReference type="InterPro" id="IPR036526">
    <property type="entry name" value="C-N_Hydrolase_sf"/>
</dbReference>
<dbReference type="AlphaFoldDB" id="A0A852SVZ1"/>
<dbReference type="InterPro" id="IPR001110">
    <property type="entry name" value="UPF0012_CS"/>
</dbReference>
<protein>
    <submittedName>
        <fullName evidence="3">Putative amidohydrolase</fullName>
    </submittedName>
</protein>
<dbReference type="InterPro" id="IPR003010">
    <property type="entry name" value="C-N_Hydrolase"/>
</dbReference>
<evidence type="ECO:0000256" key="1">
    <source>
        <dbReference type="ARBA" id="ARBA00010613"/>
    </source>
</evidence>
<evidence type="ECO:0000313" key="3">
    <source>
        <dbReference type="EMBL" id="NYD73027.1"/>
    </source>
</evidence>
<dbReference type="RefSeq" id="WP_179454457.1">
    <property type="nucleotide sequence ID" value="NZ_BAAAPX010000001.1"/>
</dbReference>
<dbReference type="PANTHER" id="PTHR23088">
    <property type="entry name" value="NITRILASE-RELATED"/>
    <property type="match status" value="1"/>
</dbReference>
<reference evidence="3 4" key="1">
    <citation type="submission" date="2020-07" db="EMBL/GenBank/DDBJ databases">
        <title>Sequencing the genomes of 1000 actinobacteria strains.</title>
        <authorList>
            <person name="Klenk H.-P."/>
        </authorList>
    </citation>
    <scope>NUCLEOTIDE SEQUENCE [LARGE SCALE GENOMIC DNA]</scope>
    <source>
        <strain evidence="3 4">DSM 23871</strain>
    </source>
</reference>
<dbReference type="EMBL" id="JACCBJ010000001">
    <property type="protein sequence ID" value="NYD73027.1"/>
    <property type="molecule type" value="Genomic_DNA"/>
</dbReference>
<dbReference type="GO" id="GO:0016787">
    <property type="term" value="F:hydrolase activity"/>
    <property type="evidence" value="ECO:0007669"/>
    <property type="project" value="UniProtKB-KW"/>
</dbReference>
<gene>
    <name evidence="3" type="ORF">BJ963_000546</name>
</gene>
<sequence length="280" mass="29864">MTDRPAELTIDDSTIAVAVAVAQFAPGDDRVRNRDTATGLIAVAASRGARLVVLPEYASYFTDPLGPSFARNAEPLDGEFVGALTAAAREHGLFVVAGLVERTDQSHRFSNTLVAVGPSGDVLATYRKQHLYDAFGAKESDWVVPGELDEPQTFAVDGVTVGLQTCYDLRFPEVTRRLADAGAQLVAVPAEWVRGPLKEFHWSTLLAARAIENTLYVAAADHPPSIGVGSSAILDPMGVTLAGLGDTTGVAVAEVSTARVREVRERNPALALRRYRVTPL</sequence>